<feature type="transmembrane region" description="Helical" evidence="2">
    <location>
        <begin position="504"/>
        <end position="527"/>
    </location>
</feature>
<dbReference type="PIRSF" id="PIRSF039014">
    <property type="entry name" value="OTR_cyc"/>
    <property type="match status" value="1"/>
</dbReference>
<name>A0A434AZC7_9BACT</name>
<comment type="caution">
    <text evidence="4">The sequence shown here is derived from an EMBL/GenBank/DDBJ whole genome shotgun (WGS) entry which is preliminary data.</text>
</comment>
<reference evidence="4 5" key="1">
    <citation type="submission" date="2018-11" db="EMBL/GenBank/DDBJ databases">
        <title>Parancylomarina longa gen. nov., sp. nov., isolated from sediments of southern Okinawa.</title>
        <authorList>
            <person name="Fu T."/>
        </authorList>
    </citation>
    <scope>NUCLEOTIDE SEQUENCE [LARGE SCALE GENOMIC DNA]</scope>
    <source>
        <strain evidence="4 5">T3-2 S1-C</strain>
    </source>
</reference>
<proteinExistence type="predicted"/>
<keyword evidence="1 3" id="KW-0732">Signal</keyword>
<dbReference type="PANTHER" id="PTHR35038">
    <property type="entry name" value="DISSIMILATORY SULFITE REDUCTASE SIRA"/>
    <property type="match status" value="1"/>
</dbReference>
<keyword evidence="2" id="KW-0472">Membrane</keyword>
<feature type="signal peptide" evidence="3">
    <location>
        <begin position="1"/>
        <end position="20"/>
    </location>
</feature>
<dbReference type="Gene3D" id="3.90.10.10">
    <property type="entry name" value="Cytochrome C3"/>
    <property type="match status" value="1"/>
</dbReference>
<dbReference type="Proteomes" id="UP000282985">
    <property type="component" value="Unassembled WGS sequence"/>
</dbReference>
<dbReference type="GO" id="GO:0016491">
    <property type="term" value="F:oxidoreductase activity"/>
    <property type="evidence" value="ECO:0007669"/>
    <property type="project" value="TreeGrafter"/>
</dbReference>
<evidence type="ECO:0000256" key="3">
    <source>
        <dbReference type="SAM" id="SignalP"/>
    </source>
</evidence>
<dbReference type="Pfam" id="PF11783">
    <property type="entry name" value="Cytochrome_cB"/>
    <property type="match status" value="1"/>
</dbReference>
<keyword evidence="2" id="KW-0812">Transmembrane</keyword>
<evidence type="ECO:0000256" key="2">
    <source>
        <dbReference type="SAM" id="Phobius"/>
    </source>
</evidence>
<dbReference type="EMBL" id="RJJX01000001">
    <property type="protein sequence ID" value="RUT79950.1"/>
    <property type="molecule type" value="Genomic_DNA"/>
</dbReference>
<dbReference type="AlphaFoldDB" id="A0A434AZC7"/>
<feature type="chain" id="PRO_5019231236" evidence="3">
    <location>
        <begin position="21"/>
        <end position="535"/>
    </location>
</feature>
<evidence type="ECO:0000256" key="1">
    <source>
        <dbReference type="ARBA" id="ARBA00022729"/>
    </source>
</evidence>
<evidence type="ECO:0000313" key="4">
    <source>
        <dbReference type="EMBL" id="RUT79950.1"/>
    </source>
</evidence>
<gene>
    <name evidence="4" type="ORF">DLK05_00940</name>
</gene>
<protein>
    <submittedName>
        <fullName evidence="4">Tetrathionate reductase family octaheme c-type cytochrome</fullName>
    </submittedName>
</protein>
<evidence type="ECO:0000313" key="5">
    <source>
        <dbReference type="Proteomes" id="UP000282985"/>
    </source>
</evidence>
<keyword evidence="2" id="KW-1133">Transmembrane helix</keyword>
<dbReference type="InterPro" id="IPR051829">
    <property type="entry name" value="Multiheme_Cytochr_ET"/>
</dbReference>
<dbReference type="RefSeq" id="WP_127342093.1">
    <property type="nucleotide sequence ID" value="NZ_RJJX01000001.1"/>
</dbReference>
<dbReference type="PANTHER" id="PTHR35038:SF5">
    <property type="entry name" value="CYTOCHROME C-TYPE PROTEIN NRFB"/>
    <property type="match status" value="1"/>
</dbReference>
<dbReference type="InterPro" id="IPR036280">
    <property type="entry name" value="Multihaem_cyt_sf"/>
</dbReference>
<dbReference type="OrthoDB" id="9788513at2"/>
<dbReference type="SUPFAM" id="SSF48695">
    <property type="entry name" value="Multiheme cytochromes"/>
    <property type="match status" value="1"/>
</dbReference>
<organism evidence="4 5">
    <name type="scientific">Ancylomarina longa</name>
    <dbReference type="NCBI Taxonomy" id="2487017"/>
    <lineage>
        <taxon>Bacteria</taxon>
        <taxon>Pseudomonadati</taxon>
        <taxon>Bacteroidota</taxon>
        <taxon>Bacteroidia</taxon>
        <taxon>Marinilabiliales</taxon>
        <taxon>Marinifilaceae</taxon>
        <taxon>Ancylomarina</taxon>
    </lineage>
</organism>
<dbReference type="NCBIfam" id="TIGR04315">
    <property type="entry name" value="octaheme_Shew"/>
    <property type="match status" value="1"/>
</dbReference>
<accession>A0A434AZC7</accession>
<sequence length="535" mass="60782">MKKIRLFFFVAFLFPLWSNAQIETENRETDSTSVLKVQNYIRMENRNLTPSVDHSTFPQLKQEFKTAHDVTAACISCHTGRADEIMKTNHWLWERTEKLEGKGELPLGKKNILNNFCIGISGNEKSCTRCHIGYGWKDKSFDFSNKLNVDCLICHDNSDTYKKKRGGAGYPDESVDLNYVAQSVGKPSKINCGVCHFWGGGGNNVKHGDLEKALLDCNREVDVHMAVEGENMSCIECHITDKHNIEGKLYALSSENKNRATCTHCHSNAPHTDKLLNEHFIRVACQTCHIPTYAKVNGTKLYWDWSTAGRLDEDGNPIHENDADGNHNYLSIKGTFVYDTDVIPEYYWFNGIANHQLITDTIGTIPVQMNSLSGSYMDKGEHKKTNKPSKIWPVKVHRGKQIFDPVLNKLIQPKLYAEMKGDSAYWKDFDWNKASQAGMNYLGLPFSGKYDFVKTEMYWPLNHMVSPKEKALSCKECHSRNEGRLAQLNDFYLPGRDKNRFFDFIGIGLVVLAALGAILHGSLRVLFRKKSSSKI</sequence>
<dbReference type="InterPro" id="IPR024673">
    <property type="entry name" value="Octahem_Cyt_c"/>
</dbReference>
<keyword evidence="5" id="KW-1185">Reference proteome</keyword>